<dbReference type="PANTHER" id="PTHR47662:SF1">
    <property type="entry name" value="RING-TYPE DOMAIN-CONTAINING PROTEIN"/>
    <property type="match status" value="1"/>
</dbReference>
<dbReference type="Gene3D" id="3.30.40.10">
    <property type="entry name" value="Zinc/RING finger domain, C3HC4 (zinc finger)"/>
    <property type="match status" value="1"/>
</dbReference>
<dbReference type="EMBL" id="CP093345">
    <property type="protein sequence ID" value="WOG93700.1"/>
    <property type="molecule type" value="Genomic_DNA"/>
</dbReference>
<feature type="transmembrane region" description="Helical" evidence="2">
    <location>
        <begin position="12"/>
        <end position="30"/>
    </location>
</feature>
<protein>
    <recommendedName>
        <fullName evidence="3">RING-type domain-containing protein</fullName>
    </recommendedName>
</protein>
<organism evidence="4">
    <name type="scientific">Daucus carota subsp. sativus</name>
    <name type="common">Carrot</name>
    <dbReference type="NCBI Taxonomy" id="79200"/>
    <lineage>
        <taxon>Eukaryota</taxon>
        <taxon>Viridiplantae</taxon>
        <taxon>Streptophyta</taxon>
        <taxon>Embryophyta</taxon>
        <taxon>Tracheophyta</taxon>
        <taxon>Spermatophyta</taxon>
        <taxon>Magnoliopsida</taxon>
        <taxon>eudicotyledons</taxon>
        <taxon>Gunneridae</taxon>
        <taxon>Pentapetalae</taxon>
        <taxon>asterids</taxon>
        <taxon>campanulids</taxon>
        <taxon>Apiales</taxon>
        <taxon>Apiaceae</taxon>
        <taxon>Apioideae</taxon>
        <taxon>Scandiceae</taxon>
        <taxon>Daucinae</taxon>
        <taxon>Daucus</taxon>
        <taxon>Daucus sect. Daucus</taxon>
    </lineage>
</organism>
<accession>A0A166BQ15</accession>
<keyword evidence="2" id="KW-0472">Membrane</keyword>
<evidence type="ECO:0000256" key="2">
    <source>
        <dbReference type="SAM" id="Phobius"/>
    </source>
</evidence>
<name>A0A166BQ15_DAUCS</name>
<evidence type="ECO:0000313" key="5">
    <source>
        <dbReference type="EMBL" id="WOG93700.1"/>
    </source>
</evidence>
<evidence type="ECO:0000259" key="3">
    <source>
        <dbReference type="PROSITE" id="PS50089"/>
    </source>
</evidence>
<sequence length="163" mass="18980">MAAISQFFHNLYTISIVFLTLLFLELLILLRSISGVLDFSGNSPVTAAQFFKLIERKNPASRYKAGLKDEVKECAVCLSVFEERQEIRKVKQCNHTFHKQCLDTWLQQDCPTCPLCRISVLPEEVVARYRRQRNNQEYYYGSDEEMMVLLSALHGNYLRRLAH</sequence>
<dbReference type="Gramene" id="KZN02729">
    <property type="protein sequence ID" value="KZN02729"/>
    <property type="gene ID" value="DCAR_011484"/>
</dbReference>
<keyword evidence="1" id="KW-0479">Metal-binding</keyword>
<keyword evidence="1" id="KW-0863">Zinc-finger</keyword>
<keyword evidence="1" id="KW-0862">Zinc</keyword>
<evidence type="ECO:0000256" key="1">
    <source>
        <dbReference type="PROSITE-ProRule" id="PRU00175"/>
    </source>
</evidence>
<dbReference type="Pfam" id="PF13639">
    <property type="entry name" value="zf-RING_2"/>
    <property type="match status" value="1"/>
</dbReference>
<dbReference type="KEGG" id="dcr:108211375"/>
<proteinExistence type="predicted"/>
<evidence type="ECO:0000313" key="6">
    <source>
        <dbReference type="Proteomes" id="UP000077755"/>
    </source>
</evidence>
<dbReference type="SMART" id="SM00184">
    <property type="entry name" value="RING"/>
    <property type="match status" value="1"/>
</dbReference>
<dbReference type="OrthoDB" id="8062037at2759"/>
<dbReference type="AlphaFoldDB" id="A0A166BQ15"/>
<dbReference type="InterPro" id="IPR001841">
    <property type="entry name" value="Znf_RING"/>
</dbReference>
<dbReference type="Proteomes" id="UP000077755">
    <property type="component" value="Chromosome 3"/>
</dbReference>
<gene>
    <name evidence="4" type="ORF">DCAR_011484</name>
    <name evidence="5" type="ORF">DCAR_0312986</name>
</gene>
<dbReference type="InterPro" id="IPR013083">
    <property type="entry name" value="Znf_RING/FYVE/PHD"/>
</dbReference>
<dbReference type="PANTHER" id="PTHR47662">
    <property type="entry name" value="RING-TYPE DOMAIN-CONTAINING PROTEIN"/>
    <property type="match status" value="1"/>
</dbReference>
<reference evidence="4" key="1">
    <citation type="journal article" date="2016" name="Nat. Genet.">
        <title>A high-quality carrot genome assembly provides new insights into carotenoid accumulation and asterid genome evolution.</title>
        <authorList>
            <person name="Iorizzo M."/>
            <person name="Ellison S."/>
            <person name="Senalik D."/>
            <person name="Zeng P."/>
            <person name="Satapoomin P."/>
            <person name="Huang J."/>
            <person name="Bowman M."/>
            <person name="Iovene M."/>
            <person name="Sanseverino W."/>
            <person name="Cavagnaro P."/>
            <person name="Yildiz M."/>
            <person name="Macko-Podgorni A."/>
            <person name="Moranska E."/>
            <person name="Grzebelus E."/>
            <person name="Grzebelus D."/>
            <person name="Ashrafi H."/>
            <person name="Zheng Z."/>
            <person name="Cheng S."/>
            <person name="Spooner D."/>
            <person name="Van Deynze A."/>
            <person name="Simon P."/>
        </authorList>
    </citation>
    <scope>NUCLEOTIDE SEQUENCE [LARGE SCALE GENOMIC DNA]</scope>
    <source>
        <tissue evidence="4">Leaf</tissue>
    </source>
</reference>
<evidence type="ECO:0000313" key="4">
    <source>
        <dbReference type="EMBL" id="KZN02729.1"/>
    </source>
</evidence>
<feature type="domain" description="RING-type" evidence="3">
    <location>
        <begin position="74"/>
        <end position="117"/>
    </location>
</feature>
<dbReference type="GO" id="GO:0008270">
    <property type="term" value="F:zinc ion binding"/>
    <property type="evidence" value="ECO:0007669"/>
    <property type="project" value="UniProtKB-KW"/>
</dbReference>
<dbReference type="EMBL" id="LNRQ01000003">
    <property type="protein sequence ID" value="KZN02729.1"/>
    <property type="molecule type" value="Genomic_DNA"/>
</dbReference>
<dbReference type="OMA" id="RRREFYG"/>
<keyword evidence="6" id="KW-1185">Reference proteome</keyword>
<dbReference type="SUPFAM" id="SSF57850">
    <property type="entry name" value="RING/U-box"/>
    <property type="match status" value="1"/>
</dbReference>
<reference evidence="5" key="2">
    <citation type="submission" date="2022-03" db="EMBL/GenBank/DDBJ databases">
        <title>Draft title - Genomic analysis of global carrot germplasm unveils the trajectory of domestication and the origin of high carotenoid orange carrot.</title>
        <authorList>
            <person name="Iorizzo M."/>
            <person name="Ellison S."/>
            <person name="Senalik D."/>
            <person name="Macko-Podgorni A."/>
            <person name="Grzebelus D."/>
            <person name="Bostan H."/>
            <person name="Rolling W."/>
            <person name="Curaba J."/>
            <person name="Simon P."/>
        </authorList>
    </citation>
    <scope>NUCLEOTIDE SEQUENCE</scope>
    <source>
        <tissue evidence="5">Leaf</tissue>
    </source>
</reference>
<keyword evidence="2" id="KW-0812">Transmembrane</keyword>
<dbReference type="PROSITE" id="PS50089">
    <property type="entry name" value="ZF_RING_2"/>
    <property type="match status" value="1"/>
</dbReference>
<keyword evidence="2" id="KW-1133">Transmembrane helix</keyword>